<dbReference type="OrthoDB" id="2182553at2"/>
<keyword evidence="4" id="KW-1185">Reference proteome</keyword>
<gene>
    <name evidence="3" type="ORF">A5889_001406</name>
    <name evidence="2" type="ORF">A5889_001672</name>
</gene>
<dbReference type="EMBL" id="NIBQ01000002">
    <property type="protein sequence ID" value="OUZ32963.1"/>
    <property type="molecule type" value="Genomic_DNA"/>
</dbReference>
<accession>A0A200J6X0</accession>
<evidence type="ECO:0000313" key="3">
    <source>
        <dbReference type="EMBL" id="WYJ93904.1"/>
    </source>
</evidence>
<proteinExistence type="predicted"/>
<evidence type="ECO:0000313" key="4">
    <source>
        <dbReference type="Proteomes" id="UP000196151"/>
    </source>
</evidence>
<feature type="transmembrane region" description="Helical" evidence="1">
    <location>
        <begin position="6"/>
        <end position="28"/>
    </location>
</feature>
<dbReference type="RefSeq" id="WP_087640792.1">
    <property type="nucleotide sequence ID" value="NZ_CP147246.1"/>
</dbReference>
<evidence type="ECO:0000256" key="1">
    <source>
        <dbReference type="SAM" id="Phobius"/>
    </source>
</evidence>
<evidence type="ECO:0000313" key="2">
    <source>
        <dbReference type="EMBL" id="OUZ32963.1"/>
    </source>
</evidence>
<reference evidence="3" key="2">
    <citation type="submission" date="2017-05" db="EMBL/GenBank/DDBJ databases">
        <authorList>
            <consortium name="The Broad Institute Genomics Platform"/>
            <consortium name="The Broad Institute Genomic Center for Infectious Diseases"/>
            <person name="Earl A."/>
            <person name="Manson A."/>
            <person name="Schwartman J."/>
            <person name="Gilmore M."/>
            <person name="Abouelleil A."/>
            <person name="Cao P."/>
            <person name="Chapman S."/>
            <person name="Cusick C."/>
            <person name="Shea T."/>
            <person name="Young S."/>
            <person name="Neafsey D."/>
            <person name="Nusbaum C."/>
            <person name="Birren B."/>
        </authorList>
    </citation>
    <scope>NUCLEOTIDE SEQUENCE</scope>
    <source>
        <strain evidence="3">9D6_DIV0238</strain>
    </source>
</reference>
<dbReference type="AlphaFoldDB" id="A0A200J6X0"/>
<keyword evidence="1" id="KW-1133">Transmembrane helix</keyword>
<feature type="transmembrane region" description="Helical" evidence="1">
    <location>
        <begin position="68"/>
        <end position="87"/>
    </location>
</feature>
<protein>
    <submittedName>
        <fullName evidence="2">Uncharacterized protein</fullName>
    </submittedName>
</protein>
<reference evidence="3" key="3">
    <citation type="submission" date="2024-03" db="EMBL/GenBank/DDBJ databases">
        <title>The Genome Sequence of Enterococcus sp. DIV0238c.</title>
        <authorList>
            <consortium name="The Broad Institute Genomics Platform"/>
            <consortium name="The Broad Institute Microbial Omics Core"/>
            <consortium name="The Broad Institute Genomic Center for Infectious Diseases"/>
            <person name="Earl A."/>
            <person name="Manson A."/>
            <person name="Gilmore M."/>
            <person name="Schwartman J."/>
            <person name="Shea T."/>
            <person name="Abouelleil A."/>
            <person name="Cao P."/>
            <person name="Chapman S."/>
            <person name="Cusick C."/>
            <person name="Young S."/>
            <person name="Neafsey D."/>
            <person name="Nusbaum C."/>
            <person name="Birren B."/>
        </authorList>
    </citation>
    <scope>NUCLEOTIDE SEQUENCE</scope>
    <source>
        <strain evidence="3">9D6_DIV0238</strain>
    </source>
</reference>
<keyword evidence="1" id="KW-0812">Transmembrane</keyword>
<organism evidence="2">
    <name type="scientific">Candidatus Enterococcus dunnyi</name>
    <dbReference type="NCBI Taxonomy" id="1834192"/>
    <lineage>
        <taxon>Bacteria</taxon>
        <taxon>Bacillati</taxon>
        <taxon>Bacillota</taxon>
        <taxon>Bacilli</taxon>
        <taxon>Lactobacillales</taxon>
        <taxon>Enterococcaceae</taxon>
        <taxon>Enterococcus</taxon>
    </lineage>
</organism>
<keyword evidence="1" id="KW-0472">Membrane</keyword>
<sequence length="221" mass="25180">MSILDMSFIGLLSSAILFFIFGVALFFFRISTNKQWKRIKVRRVKNKKKRKKLQRIRKQLEQKKKRQLVWAITCFVLFLMTAGGAGYSRYYQLTNLTAEDAEAVAKTYYLVDEMKKQIIAVGNGASPEKTVKNLRDLSAQLASASVKPASQGMSVEGQKLLNRHLSLTRQLAVNISNQNQDALANATIRETYLKDIAKVTESEQKVFKHFKVNESALQQKK</sequence>
<name>A0A200J6X0_9ENTE</name>
<reference evidence="2" key="1">
    <citation type="submission" date="2017-05" db="EMBL/GenBank/DDBJ databases">
        <title>The Genome Sequence of Enterococcus sp. 9D6_DIV0238.</title>
        <authorList>
            <consortium name="The Broad Institute Genomics Platform"/>
            <consortium name="The Broad Institute Genomic Center for Infectious Diseases"/>
            <person name="Earl A."/>
            <person name="Manson A."/>
            <person name="Schwartman J."/>
            <person name="Gilmore M."/>
            <person name="Abouelleil A."/>
            <person name="Cao P."/>
            <person name="Chapman S."/>
            <person name="Cusick C."/>
            <person name="Shea T."/>
            <person name="Young S."/>
            <person name="Neafsey D."/>
            <person name="Nusbaum C."/>
            <person name="Birren B."/>
        </authorList>
    </citation>
    <scope>NUCLEOTIDE SEQUENCE [LARGE SCALE GENOMIC DNA]</scope>
    <source>
        <strain evidence="2">9D6_DIV0238</strain>
    </source>
</reference>
<dbReference type="Proteomes" id="UP000196151">
    <property type="component" value="Chromosome"/>
</dbReference>
<dbReference type="EMBL" id="CP147246">
    <property type="protein sequence ID" value="WYJ93904.1"/>
    <property type="molecule type" value="Genomic_DNA"/>
</dbReference>